<organism evidence="1 2">
    <name type="scientific">Colocasia esculenta</name>
    <name type="common">Wild taro</name>
    <name type="synonym">Arum esculentum</name>
    <dbReference type="NCBI Taxonomy" id="4460"/>
    <lineage>
        <taxon>Eukaryota</taxon>
        <taxon>Viridiplantae</taxon>
        <taxon>Streptophyta</taxon>
        <taxon>Embryophyta</taxon>
        <taxon>Tracheophyta</taxon>
        <taxon>Spermatophyta</taxon>
        <taxon>Magnoliopsida</taxon>
        <taxon>Liliopsida</taxon>
        <taxon>Araceae</taxon>
        <taxon>Aroideae</taxon>
        <taxon>Colocasieae</taxon>
        <taxon>Colocasia</taxon>
    </lineage>
</organism>
<dbReference type="Proteomes" id="UP000652761">
    <property type="component" value="Unassembled WGS sequence"/>
</dbReference>
<evidence type="ECO:0000313" key="1">
    <source>
        <dbReference type="EMBL" id="MQM19557.1"/>
    </source>
</evidence>
<name>A0A843XKL9_COLES</name>
<proteinExistence type="predicted"/>
<dbReference type="EMBL" id="NMUH01009016">
    <property type="protein sequence ID" value="MQM19557.1"/>
    <property type="molecule type" value="Genomic_DNA"/>
</dbReference>
<evidence type="ECO:0000313" key="2">
    <source>
        <dbReference type="Proteomes" id="UP000652761"/>
    </source>
</evidence>
<keyword evidence="2" id="KW-1185">Reference proteome</keyword>
<protein>
    <submittedName>
        <fullName evidence="1">Uncharacterized protein</fullName>
    </submittedName>
</protein>
<sequence>MVPSLQTMGVSLRSSASVASSGASHVPPIRDPTIEAHQVERAERDDDEDPLGVGMAIIHGQVTLQLRHLHRILFSACTAVSFEQSTVDWTTLPPYPHPEHGVHLLDSRENPAWSMLSHDQALESSEKFYPRSEYVEGLPEVVALVFENNDPCNLLLNPFQTPLSQI</sequence>
<dbReference type="AlphaFoldDB" id="A0A843XKL9"/>
<gene>
    <name evidence="1" type="ORF">Taro_052564</name>
</gene>
<accession>A0A843XKL9</accession>
<reference evidence="1" key="1">
    <citation type="submission" date="2017-07" db="EMBL/GenBank/DDBJ databases">
        <title>Taro Niue Genome Assembly and Annotation.</title>
        <authorList>
            <person name="Atibalentja N."/>
            <person name="Keating K."/>
            <person name="Fields C.J."/>
        </authorList>
    </citation>
    <scope>NUCLEOTIDE SEQUENCE</scope>
    <source>
        <strain evidence="1">Niue_2</strain>
        <tissue evidence="1">Leaf</tissue>
    </source>
</reference>
<comment type="caution">
    <text evidence="1">The sequence shown here is derived from an EMBL/GenBank/DDBJ whole genome shotgun (WGS) entry which is preliminary data.</text>
</comment>